<evidence type="ECO:0000313" key="2">
    <source>
        <dbReference type="EMBL" id="PQD93862.1"/>
    </source>
</evidence>
<evidence type="ECO:0000259" key="1">
    <source>
        <dbReference type="PROSITE" id="PS51186"/>
    </source>
</evidence>
<dbReference type="SUPFAM" id="SSF55729">
    <property type="entry name" value="Acyl-CoA N-acyltransferases (Nat)"/>
    <property type="match status" value="1"/>
</dbReference>
<organism evidence="2 3">
    <name type="scientific">Pradoshia eiseniae</name>
    <dbReference type="NCBI Taxonomy" id="2064768"/>
    <lineage>
        <taxon>Bacteria</taxon>
        <taxon>Bacillati</taxon>
        <taxon>Bacillota</taxon>
        <taxon>Bacilli</taxon>
        <taxon>Bacillales</taxon>
        <taxon>Bacillaceae</taxon>
        <taxon>Pradoshia</taxon>
    </lineage>
</organism>
<name>A0A2S7MVN3_9BACI</name>
<dbReference type="InterPro" id="IPR016181">
    <property type="entry name" value="Acyl_CoA_acyltransferase"/>
</dbReference>
<dbReference type="InterPro" id="IPR000182">
    <property type="entry name" value="GNAT_dom"/>
</dbReference>
<protein>
    <submittedName>
        <fullName evidence="2">GNAT family N-acetyltransferase</fullName>
    </submittedName>
</protein>
<dbReference type="PROSITE" id="PS51186">
    <property type="entry name" value="GNAT"/>
    <property type="match status" value="1"/>
</dbReference>
<dbReference type="Gene3D" id="3.40.630.30">
    <property type="match status" value="1"/>
</dbReference>
<feature type="domain" description="N-acetyltransferase" evidence="1">
    <location>
        <begin position="74"/>
        <end position="223"/>
    </location>
</feature>
<proteinExistence type="predicted"/>
<sequence>MELWSGSSGRAWQDTIKPFLIFSSICYVPPICETLHSVCTEILIKRGMNTMKTIPLYMYSLLKTIPESALPVGFQFRLFQEGDEKHWARINVSTKEFSVTDAALERFNQEFGSHLAEVKKRMLFILNEEETPIGTATAWFGIWEGRVIGRLHWVEIIPEYQGKGLGAPLISKAIELLAVYHEEAYLKTQTTSQAAIHLYKKLGFEPAILSEEEKEGWSFIKGS</sequence>
<keyword evidence="3" id="KW-1185">Reference proteome</keyword>
<dbReference type="EMBL" id="PKOZ01000019">
    <property type="protein sequence ID" value="PQD93862.1"/>
    <property type="molecule type" value="Genomic_DNA"/>
</dbReference>
<dbReference type="Proteomes" id="UP000239663">
    <property type="component" value="Unassembled WGS sequence"/>
</dbReference>
<dbReference type="Pfam" id="PF00583">
    <property type="entry name" value="Acetyltransf_1"/>
    <property type="match status" value="1"/>
</dbReference>
<dbReference type="GO" id="GO:0016747">
    <property type="term" value="F:acyltransferase activity, transferring groups other than amino-acyl groups"/>
    <property type="evidence" value="ECO:0007669"/>
    <property type="project" value="InterPro"/>
</dbReference>
<dbReference type="CDD" id="cd04301">
    <property type="entry name" value="NAT_SF"/>
    <property type="match status" value="1"/>
</dbReference>
<reference evidence="2 3" key="1">
    <citation type="submission" date="2017-12" db="EMBL/GenBank/DDBJ databases">
        <title>Taxonomic description and draft genome of Pradoshia cofamensis Gen. nov., sp. nov., a thermotolerant bacillale isolated from anterior gut of earthworm Eisenia fetida.</title>
        <authorList>
            <person name="Saha T."/>
            <person name="Chakraborty R."/>
        </authorList>
    </citation>
    <scope>NUCLEOTIDE SEQUENCE [LARGE SCALE GENOMIC DNA]</scope>
    <source>
        <strain evidence="2 3">EAG3</strain>
    </source>
</reference>
<dbReference type="AlphaFoldDB" id="A0A2S7MVN3"/>
<comment type="caution">
    <text evidence="2">The sequence shown here is derived from an EMBL/GenBank/DDBJ whole genome shotgun (WGS) entry which is preliminary data.</text>
</comment>
<keyword evidence="2" id="KW-0808">Transferase</keyword>
<accession>A0A2S7MVN3</accession>
<gene>
    <name evidence="2" type="ORF">CYL18_17435</name>
</gene>
<evidence type="ECO:0000313" key="3">
    <source>
        <dbReference type="Proteomes" id="UP000239663"/>
    </source>
</evidence>